<feature type="transmembrane region" description="Helical" evidence="1">
    <location>
        <begin position="29"/>
        <end position="52"/>
    </location>
</feature>
<feature type="transmembrane region" description="Helical" evidence="1">
    <location>
        <begin position="59"/>
        <end position="85"/>
    </location>
</feature>
<keyword evidence="3" id="KW-1185">Reference proteome</keyword>
<keyword evidence="1" id="KW-1133">Transmembrane helix</keyword>
<name>A0A840I2T9_9PROT</name>
<keyword evidence="1" id="KW-0812">Transmembrane</keyword>
<evidence type="ECO:0000313" key="3">
    <source>
        <dbReference type="Proteomes" id="UP000563524"/>
    </source>
</evidence>
<gene>
    <name evidence="2" type="ORF">GGQ59_001581</name>
</gene>
<sequence>MAVFLYVVCFAMIFLCGFGLPFATKRMPVAIVFLVASIVLFIGGLMLSGVAAEGPPLNFLAVLCLSVLPFAAGSLARVITLALFADKEKEWIYVLGVGAVTTVLFFGLGWATFGII</sequence>
<reference evidence="2 3" key="1">
    <citation type="submission" date="2020-08" db="EMBL/GenBank/DDBJ databases">
        <title>Genomic Encyclopedia of Type Strains, Phase IV (KMG-IV): sequencing the most valuable type-strain genomes for metagenomic binning, comparative biology and taxonomic classification.</title>
        <authorList>
            <person name="Goeker M."/>
        </authorList>
    </citation>
    <scope>NUCLEOTIDE SEQUENCE [LARGE SCALE GENOMIC DNA]</scope>
    <source>
        <strain evidence="2 3">DSM 102850</strain>
    </source>
</reference>
<proteinExistence type="predicted"/>
<feature type="transmembrane region" description="Helical" evidence="1">
    <location>
        <begin position="91"/>
        <end position="113"/>
    </location>
</feature>
<protein>
    <submittedName>
        <fullName evidence="2">Uncharacterized protein</fullName>
    </submittedName>
</protein>
<keyword evidence="1" id="KW-0472">Membrane</keyword>
<comment type="caution">
    <text evidence="2">The sequence shown here is derived from an EMBL/GenBank/DDBJ whole genome shotgun (WGS) entry which is preliminary data.</text>
</comment>
<evidence type="ECO:0000313" key="2">
    <source>
        <dbReference type="EMBL" id="MBB4659067.1"/>
    </source>
</evidence>
<dbReference type="AlphaFoldDB" id="A0A840I2T9"/>
<organism evidence="2 3">
    <name type="scientific">Parvularcula dongshanensis</name>
    <dbReference type="NCBI Taxonomy" id="1173995"/>
    <lineage>
        <taxon>Bacteria</taxon>
        <taxon>Pseudomonadati</taxon>
        <taxon>Pseudomonadota</taxon>
        <taxon>Alphaproteobacteria</taxon>
        <taxon>Parvularculales</taxon>
        <taxon>Parvularculaceae</taxon>
        <taxon>Parvularcula</taxon>
    </lineage>
</organism>
<evidence type="ECO:0000256" key="1">
    <source>
        <dbReference type="SAM" id="Phobius"/>
    </source>
</evidence>
<dbReference type="EMBL" id="JACHOB010000002">
    <property type="protein sequence ID" value="MBB4659067.1"/>
    <property type="molecule type" value="Genomic_DNA"/>
</dbReference>
<dbReference type="Proteomes" id="UP000563524">
    <property type="component" value="Unassembled WGS sequence"/>
</dbReference>
<dbReference type="RefSeq" id="WP_183817247.1">
    <property type="nucleotide sequence ID" value="NZ_JACHOB010000002.1"/>
</dbReference>
<accession>A0A840I2T9</accession>